<dbReference type="Gene3D" id="3.20.20.100">
    <property type="entry name" value="NADP-dependent oxidoreductase domain"/>
    <property type="match status" value="1"/>
</dbReference>
<name>A0A0S6VPT6_9BACT</name>
<sequence>MNTRKIGTTEIDASVVALGAWAIGGGTWWGESDDELSIRAIHAAFDAGINFIDTAPVYGFGRSEEVVGKAIQGQRDKWVIATKCGLWWDDETGKIYFTLDGKNVRRTLKPEIIRLEVERSLKRLGTDYIDLYQTHWPSLDPVNEPIASTMECLLQLKTEGKIRAIGASNVDIPLMKQYQAIGALDSIQPRYSMLDRRIEAEILPYCLANGISVLAYSPLEQGLLTGRVGMDFEVKPGEARGGIPWFKPENRRKVIHMLAGWQDLTPKYGCTLSQLVIAWTVAQPGITFALCGARKPEHSIENAKGGDIELETADIQRMRTDVEALGSPE</sequence>
<feature type="domain" description="NADP-dependent oxidoreductase" evidence="2">
    <location>
        <begin position="17"/>
        <end position="319"/>
    </location>
</feature>
<dbReference type="CDD" id="cd19149">
    <property type="entry name" value="AKR_AKR11B2"/>
    <property type="match status" value="1"/>
</dbReference>
<gene>
    <name evidence="3" type="ORF">U14_00301</name>
</gene>
<dbReference type="InterPro" id="IPR036812">
    <property type="entry name" value="NAD(P)_OxRdtase_dom_sf"/>
</dbReference>
<reference evidence="3" key="1">
    <citation type="journal article" date="2015" name="PeerJ">
        <title>First genomic representation of candidate bacterial phylum KSB3 points to enhanced environmental sensing as a trigger of wastewater bulking.</title>
        <authorList>
            <person name="Sekiguchi Y."/>
            <person name="Ohashi A."/>
            <person name="Parks D.H."/>
            <person name="Yamauchi T."/>
            <person name="Tyson G.W."/>
            <person name="Hugenholtz P."/>
        </authorList>
    </citation>
    <scope>NUCLEOTIDE SEQUENCE [LARGE SCALE GENOMIC DNA]</scope>
</reference>
<dbReference type="STRING" id="1499966.U14_00301"/>
<organism evidence="3">
    <name type="scientific">Candidatus Moduliflexus flocculans</name>
    <dbReference type="NCBI Taxonomy" id="1499966"/>
    <lineage>
        <taxon>Bacteria</taxon>
        <taxon>Candidatus Moduliflexota</taxon>
        <taxon>Candidatus Moduliflexia</taxon>
        <taxon>Candidatus Moduliflexales</taxon>
        <taxon>Candidatus Moduliflexaceae</taxon>
    </lineage>
</organism>
<dbReference type="GO" id="GO:0005829">
    <property type="term" value="C:cytosol"/>
    <property type="evidence" value="ECO:0007669"/>
    <property type="project" value="TreeGrafter"/>
</dbReference>
<protein>
    <submittedName>
        <fullName evidence="3">NADP-dependent oxidoreductase domain</fullName>
    </submittedName>
</protein>
<keyword evidence="1" id="KW-0560">Oxidoreductase</keyword>
<evidence type="ECO:0000259" key="2">
    <source>
        <dbReference type="Pfam" id="PF00248"/>
    </source>
</evidence>
<dbReference type="InterPro" id="IPR050523">
    <property type="entry name" value="AKR_Detox_Biosynth"/>
</dbReference>
<dbReference type="EMBL" id="DF820455">
    <property type="protein sequence ID" value="GAK49083.1"/>
    <property type="molecule type" value="Genomic_DNA"/>
</dbReference>
<evidence type="ECO:0000313" key="3">
    <source>
        <dbReference type="EMBL" id="GAK49083.1"/>
    </source>
</evidence>
<dbReference type="Pfam" id="PF00248">
    <property type="entry name" value="Aldo_ket_red"/>
    <property type="match status" value="1"/>
</dbReference>
<accession>A0A0S6VPT6</accession>
<dbReference type="SUPFAM" id="SSF51430">
    <property type="entry name" value="NAD(P)-linked oxidoreductase"/>
    <property type="match status" value="1"/>
</dbReference>
<evidence type="ECO:0000256" key="1">
    <source>
        <dbReference type="ARBA" id="ARBA00023002"/>
    </source>
</evidence>
<dbReference type="AlphaFoldDB" id="A0A0S6VPT6"/>
<keyword evidence="4" id="KW-1185">Reference proteome</keyword>
<evidence type="ECO:0000313" key="4">
    <source>
        <dbReference type="Proteomes" id="UP000030700"/>
    </source>
</evidence>
<dbReference type="HOGENOM" id="CLU_023205_2_3_0"/>
<dbReference type="Proteomes" id="UP000030700">
    <property type="component" value="Unassembled WGS sequence"/>
</dbReference>
<proteinExistence type="predicted"/>
<dbReference type="PANTHER" id="PTHR43364:SF4">
    <property type="entry name" value="NAD(P)-LINKED OXIDOREDUCTASE SUPERFAMILY PROTEIN"/>
    <property type="match status" value="1"/>
</dbReference>
<dbReference type="GO" id="GO:0016491">
    <property type="term" value="F:oxidoreductase activity"/>
    <property type="evidence" value="ECO:0007669"/>
    <property type="project" value="UniProtKB-KW"/>
</dbReference>
<dbReference type="InterPro" id="IPR023210">
    <property type="entry name" value="NADP_OxRdtase_dom"/>
</dbReference>
<dbReference type="PANTHER" id="PTHR43364">
    <property type="entry name" value="NADH-SPECIFIC METHYLGLYOXAL REDUCTASE-RELATED"/>
    <property type="match status" value="1"/>
</dbReference>